<evidence type="ECO:0000256" key="1">
    <source>
        <dbReference type="ARBA" id="ARBA00022614"/>
    </source>
</evidence>
<proteinExistence type="predicted"/>
<dbReference type="SUPFAM" id="SSF52058">
    <property type="entry name" value="L domain-like"/>
    <property type="match status" value="1"/>
</dbReference>
<dbReference type="PANTHER" id="PTHR48051">
    <property type="match status" value="1"/>
</dbReference>
<dbReference type="InterPro" id="IPR001611">
    <property type="entry name" value="Leu-rich_rpt"/>
</dbReference>
<dbReference type="AlphaFoldDB" id="A0A0L7KRU8"/>
<dbReference type="SMART" id="SM00369">
    <property type="entry name" value="LRR_TYP"/>
    <property type="match status" value="4"/>
</dbReference>
<name>A0A0L7KRU8_OPEBR</name>
<keyword evidence="2" id="KW-0677">Repeat</keyword>
<dbReference type="Gene3D" id="3.80.10.10">
    <property type="entry name" value="Ribonuclease Inhibitor"/>
    <property type="match status" value="1"/>
</dbReference>
<dbReference type="GO" id="GO:0005737">
    <property type="term" value="C:cytoplasm"/>
    <property type="evidence" value="ECO:0007669"/>
    <property type="project" value="TreeGrafter"/>
</dbReference>
<dbReference type="STRING" id="104452.A0A0L7KRU8"/>
<evidence type="ECO:0000313" key="3">
    <source>
        <dbReference type="EMBL" id="KOB66022.1"/>
    </source>
</evidence>
<sequence>MVWNTAVVMSHQPPVSCIPNTGKMSKAKKVVEEAKEIGNPEIDLVDKGISSLDEIPSLFSLAHITRLSLSHNKIQSVPAALASLVNLEILNLANNHIQELPVSLSSLPKLRILNVSLNRLYTLPRGFGVFPVLEILDLTYNNLNEKDLPGNFFIMGM</sequence>
<dbReference type="Proteomes" id="UP000037510">
    <property type="component" value="Unassembled WGS sequence"/>
</dbReference>
<dbReference type="InterPro" id="IPR050216">
    <property type="entry name" value="LRR_domain-containing"/>
</dbReference>
<dbReference type="PROSITE" id="PS51450">
    <property type="entry name" value="LRR"/>
    <property type="match status" value="1"/>
</dbReference>
<keyword evidence="4" id="KW-1185">Reference proteome</keyword>
<dbReference type="Pfam" id="PF13855">
    <property type="entry name" value="LRR_8"/>
    <property type="match status" value="1"/>
</dbReference>
<protein>
    <submittedName>
        <fullName evidence="3">Ras suppressor protein 1</fullName>
    </submittedName>
</protein>
<comment type="caution">
    <text evidence="3">The sequence shown here is derived from an EMBL/GenBank/DDBJ whole genome shotgun (WGS) entry which is preliminary data.</text>
</comment>
<dbReference type="InterPro" id="IPR032675">
    <property type="entry name" value="LRR_dom_sf"/>
</dbReference>
<keyword evidence="1" id="KW-0433">Leucine-rich repeat</keyword>
<dbReference type="Pfam" id="PF13516">
    <property type="entry name" value="LRR_6"/>
    <property type="match status" value="1"/>
</dbReference>
<evidence type="ECO:0000313" key="4">
    <source>
        <dbReference type="Proteomes" id="UP000037510"/>
    </source>
</evidence>
<dbReference type="SMART" id="SM00364">
    <property type="entry name" value="LRR_BAC"/>
    <property type="match status" value="3"/>
</dbReference>
<organism evidence="3 4">
    <name type="scientific">Operophtera brumata</name>
    <name type="common">Winter moth</name>
    <name type="synonym">Phalaena brumata</name>
    <dbReference type="NCBI Taxonomy" id="104452"/>
    <lineage>
        <taxon>Eukaryota</taxon>
        <taxon>Metazoa</taxon>
        <taxon>Ecdysozoa</taxon>
        <taxon>Arthropoda</taxon>
        <taxon>Hexapoda</taxon>
        <taxon>Insecta</taxon>
        <taxon>Pterygota</taxon>
        <taxon>Neoptera</taxon>
        <taxon>Endopterygota</taxon>
        <taxon>Lepidoptera</taxon>
        <taxon>Glossata</taxon>
        <taxon>Ditrysia</taxon>
        <taxon>Geometroidea</taxon>
        <taxon>Geometridae</taxon>
        <taxon>Larentiinae</taxon>
        <taxon>Operophtera</taxon>
    </lineage>
</organism>
<dbReference type="PANTHER" id="PTHR48051:SF46">
    <property type="entry name" value="LEUCINE RICH REPEAT-CONTAINING DOMAIN PROTEIN"/>
    <property type="match status" value="1"/>
</dbReference>
<dbReference type="FunFam" id="3.80.10.10:FF:000159">
    <property type="entry name" value="Ras suppressor protein 1"/>
    <property type="match status" value="1"/>
</dbReference>
<dbReference type="EMBL" id="JTDY01006426">
    <property type="protein sequence ID" value="KOB66022.1"/>
    <property type="molecule type" value="Genomic_DNA"/>
</dbReference>
<accession>A0A0L7KRU8</accession>
<evidence type="ECO:0000256" key="2">
    <source>
        <dbReference type="ARBA" id="ARBA00022737"/>
    </source>
</evidence>
<gene>
    <name evidence="3" type="ORF">OBRU01_21899</name>
</gene>
<reference evidence="3 4" key="1">
    <citation type="journal article" date="2015" name="Genome Biol. Evol.">
        <title>The genome of winter moth (Operophtera brumata) provides a genomic perspective on sexual dimorphism and phenology.</title>
        <authorList>
            <person name="Derks M.F."/>
            <person name="Smit S."/>
            <person name="Salis L."/>
            <person name="Schijlen E."/>
            <person name="Bossers A."/>
            <person name="Mateman C."/>
            <person name="Pijl A.S."/>
            <person name="de Ridder D."/>
            <person name="Groenen M.A."/>
            <person name="Visser M.E."/>
            <person name="Megens H.J."/>
        </authorList>
    </citation>
    <scope>NUCLEOTIDE SEQUENCE [LARGE SCALE GENOMIC DNA]</scope>
    <source>
        <strain evidence="3">WM2013NL</strain>
        <tissue evidence="3">Head and thorax</tissue>
    </source>
</reference>
<dbReference type="InterPro" id="IPR003591">
    <property type="entry name" value="Leu-rich_rpt_typical-subtyp"/>
</dbReference>